<dbReference type="PANTHER" id="PTHR13060">
    <property type="entry name" value="SGT1 PROTEIN HSGT1 SUPPRESSOR OF GCR2"/>
    <property type="match status" value="1"/>
</dbReference>
<evidence type="ECO:0000313" key="2">
    <source>
        <dbReference type="EMBL" id="CAF9916776.1"/>
    </source>
</evidence>
<sequence length="620" mass="69919">MDAPNDDFKWFREGFHGFPKILPEDCVEYTIYFLDSKLTDLETRQQLRQVQSAVLKLTNELLKDFIWQREGFKISLEREDGRSFLRGRTNYGDSVEDEWLIVYILRELSKQFPTIWIRIADTDGQFLLIEAANVLPRWLNPEVADFRLWLNNGKLLVVPLEKPEEQGIEAKPGPLTLNEALEVVENQTSKLLHLPAVEAEAFYRLQRYPKQVLDSLHHALLTIPRKLAYVLHEDAAYTSAAVDAFYLRDPIALRPLQASDHNGLHFPPTDLVAVSVKFTKVGYAQLKSQQFAAPALWAEYVSAKRELKSQDRAEMGMKVTCGFEMLMCDPQNQDNKAVREIAMLLADIRTGQGNLPTDTELKKWEMREDDEAWLDINFEEFEKELGGNRKPGALKGNEGFGDKGAQENLRKMVARFEDFMNDEAAGVDGAEYLDDMDKDDDDDDDDEEGSTISDGSEDEGEDKDISFDEDAFAKMMREMMGMPPIAGGSKTTPKFSVHEDERVLSVSSDEEDEQGVHEAMQDIEKELREAGALNLNPQQEAEYPETQRKAIGRGSSSGESELLMEAEDASEDEDAQIDFNLAKNLLESFKSQGGGPGPGGNMMNLMGMRLPRDESGQGDG</sequence>
<gene>
    <name evidence="2" type="ORF">ALECFALPRED_010865</name>
</gene>
<reference evidence="2" key="1">
    <citation type="submission" date="2021-03" db="EMBL/GenBank/DDBJ databases">
        <authorList>
            <person name="Tagirdzhanova G."/>
        </authorList>
    </citation>
    <scope>NUCLEOTIDE SEQUENCE</scope>
</reference>
<accession>A0A8H3F9P3</accession>
<feature type="compositionally biased region" description="Acidic residues" evidence="1">
    <location>
        <begin position="562"/>
        <end position="575"/>
    </location>
</feature>
<dbReference type="AlphaFoldDB" id="A0A8H3F9P3"/>
<name>A0A8H3F9P3_9LECA</name>
<feature type="compositionally biased region" description="Basic and acidic residues" evidence="1">
    <location>
        <begin position="463"/>
        <end position="477"/>
    </location>
</feature>
<dbReference type="Pfam" id="PF07093">
    <property type="entry name" value="SGT1"/>
    <property type="match status" value="1"/>
</dbReference>
<proteinExistence type="predicted"/>
<dbReference type="OrthoDB" id="27237at2759"/>
<feature type="compositionally biased region" description="Acidic residues" evidence="1">
    <location>
        <begin position="431"/>
        <end position="462"/>
    </location>
</feature>
<feature type="compositionally biased region" description="Basic and acidic residues" evidence="1">
    <location>
        <begin position="610"/>
        <end position="620"/>
    </location>
</feature>
<feature type="region of interest" description="Disordered" evidence="1">
    <location>
        <begin position="425"/>
        <end position="575"/>
    </location>
</feature>
<dbReference type="Proteomes" id="UP000664203">
    <property type="component" value="Unassembled WGS sequence"/>
</dbReference>
<dbReference type="PANTHER" id="PTHR13060:SF0">
    <property type="entry name" value="PROTEIN ECDYSONELESS HOMOLOG"/>
    <property type="match status" value="1"/>
</dbReference>
<comment type="caution">
    <text evidence="2">The sequence shown here is derived from an EMBL/GenBank/DDBJ whole genome shotgun (WGS) entry which is preliminary data.</text>
</comment>
<feature type="compositionally biased region" description="Basic and acidic residues" evidence="1">
    <location>
        <begin position="514"/>
        <end position="529"/>
    </location>
</feature>
<feature type="region of interest" description="Disordered" evidence="1">
    <location>
        <begin position="588"/>
        <end position="620"/>
    </location>
</feature>
<protein>
    <submittedName>
        <fullName evidence="2">Uncharacterized protein</fullName>
    </submittedName>
</protein>
<dbReference type="EMBL" id="CAJPDR010000093">
    <property type="protein sequence ID" value="CAF9916776.1"/>
    <property type="molecule type" value="Genomic_DNA"/>
</dbReference>
<evidence type="ECO:0000313" key="3">
    <source>
        <dbReference type="Proteomes" id="UP000664203"/>
    </source>
</evidence>
<organism evidence="2 3">
    <name type="scientific">Alectoria fallacina</name>
    <dbReference type="NCBI Taxonomy" id="1903189"/>
    <lineage>
        <taxon>Eukaryota</taxon>
        <taxon>Fungi</taxon>
        <taxon>Dikarya</taxon>
        <taxon>Ascomycota</taxon>
        <taxon>Pezizomycotina</taxon>
        <taxon>Lecanoromycetes</taxon>
        <taxon>OSLEUM clade</taxon>
        <taxon>Lecanoromycetidae</taxon>
        <taxon>Lecanorales</taxon>
        <taxon>Lecanorineae</taxon>
        <taxon>Parmeliaceae</taxon>
        <taxon>Alectoria</taxon>
    </lineage>
</organism>
<dbReference type="InterPro" id="IPR010770">
    <property type="entry name" value="Ecd"/>
</dbReference>
<evidence type="ECO:0000256" key="1">
    <source>
        <dbReference type="SAM" id="MobiDB-lite"/>
    </source>
</evidence>
<keyword evidence="3" id="KW-1185">Reference proteome</keyword>
<dbReference type="GO" id="GO:0005634">
    <property type="term" value="C:nucleus"/>
    <property type="evidence" value="ECO:0007669"/>
    <property type="project" value="TreeGrafter"/>
</dbReference>